<dbReference type="CDD" id="cd00146">
    <property type="entry name" value="PKD"/>
    <property type="match status" value="12"/>
</dbReference>
<feature type="domain" description="PKD" evidence="6">
    <location>
        <begin position="494"/>
        <end position="550"/>
    </location>
</feature>
<dbReference type="InterPro" id="IPR000601">
    <property type="entry name" value="PKD_dom"/>
</dbReference>
<keyword evidence="2" id="KW-0812">Transmembrane</keyword>
<dbReference type="GO" id="GO:0005261">
    <property type="term" value="F:monoatomic cation channel activity"/>
    <property type="evidence" value="ECO:0007669"/>
    <property type="project" value="TreeGrafter"/>
</dbReference>
<dbReference type="PROSITE" id="PS50093">
    <property type="entry name" value="PKD"/>
    <property type="match status" value="14"/>
</dbReference>
<dbReference type="SMART" id="SM00089">
    <property type="entry name" value="PKD"/>
    <property type="match status" value="15"/>
</dbReference>
<feature type="domain" description="PKD" evidence="6">
    <location>
        <begin position="49"/>
        <end position="114"/>
    </location>
</feature>
<proteinExistence type="predicted"/>
<feature type="domain" description="PKD" evidence="6">
    <location>
        <begin position="1073"/>
        <end position="1113"/>
    </location>
</feature>
<dbReference type="STRING" id="1220578.FPE01S_01_03190"/>
<evidence type="ECO:0000259" key="6">
    <source>
        <dbReference type="PROSITE" id="PS50093"/>
    </source>
</evidence>
<dbReference type="InterPro" id="IPR022409">
    <property type="entry name" value="PKD/Chitinase_dom"/>
</dbReference>
<keyword evidence="8" id="KW-1185">Reference proteome</keyword>
<feature type="domain" description="PKD" evidence="6">
    <location>
        <begin position="1157"/>
        <end position="1211"/>
    </location>
</feature>
<evidence type="ECO:0000256" key="1">
    <source>
        <dbReference type="ARBA" id="ARBA00004141"/>
    </source>
</evidence>
<protein>
    <recommendedName>
        <fullName evidence="6">PKD domain-containing protein</fullName>
    </recommendedName>
</protein>
<evidence type="ECO:0000256" key="2">
    <source>
        <dbReference type="ARBA" id="ARBA00022692"/>
    </source>
</evidence>
<keyword evidence="4" id="KW-1133">Transmembrane helix</keyword>
<evidence type="ECO:0000256" key="5">
    <source>
        <dbReference type="ARBA" id="ARBA00023136"/>
    </source>
</evidence>
<dbReference type="EMBL" id="BBWV01000001">
    <property type="protein sequence ID" value="GAO41307.1"/>
    <property type="molecule type" value="Genomic_DNA"/>
</dbReference>
<gene>
    <name evidence="7" type="ORF">FPE01S_01_03190</name>
</gene>
<feature type="domain" description="PKD" evidence="6">
    <location>
        <begin position="318"/>
        <end position="360"/>
    </location>
</feature>
<dbReference type="PANTHER" id="PTHR46730">
    <property type="entry name" value="POLYCYSTIN-1"/>
    <property type="match status" value="1"/>
</dbReference>
<dbReference type="GO" id="GO:0006816">
    <property type="term" value="P:calcium ion transport"/>
    <property type="evidence" value="ECO:0007669"/>
    <property type="project" value="TreeGrafter"/>
</dbReference>
<comment type="caution">
    <text evidence="7">The sequence shown here is derived from an EMBL/GenBank/DDBJ whole genome shotgun (WGS) entry which is preliminary data.</text>
</comment>
<sequence length="1472" mass="160956">MTRIIRCFYPVENKLLSEKTKTDLLRTKHIILLLLLAVTSWVKLLAQAPVPKFTADVTQGCSPLVVRFTDQSTGAGPLSYQWDLGNGVLTTSKNPVTTYVYDPAGNNTFTVKLNVRNQYGVRRTEGKITVYPSANVVFRASNNIACAPIEIQYTDLSTVPSGSITGWLWDFGDGTTSTLKNPKKLYTNVGYYNVTLTVTTSNGCTVTNARPRFMRIIGGITPNFEFSRSTACTIPVDVTFNNQTTGPGILSHKWVLGNGLTSNDKNPTTVYDEPGTFNVKLVTTSNYGCKDSLEKPITFSTDNTSFIAPDSVCPDNPVQFTNQGSSTPTSATWDFGDGTTSLEINPVKAYTVPGIYTVKLINAYAECTGTFSRTIKVTTPPDLGFLVTNSKGCQAPHTVKFQDTTANSSNWLWDFGDGTTSTEKNPEHIYTTEGQFSVTLTVTNALGCPSTVTKTDIIEIRPPVDLRIIPVANGGCVPFDYKPSFVFNSLDTVVSYQWDFGDGSTATGPFPVHTYTNYGRYEVKVTVTTSAGCSITYVSPDSVRVGTPPTIDFTVSKNAFCAGEAVDFTSLATPADQWIWLFGDEGKSSEESPSYMYQDTGRMDVTLIAFNNGCPDTLVKEGFLTTYAPVAKFVANVDCSNPRRVSFENLSIEDATHGTTTYFWDFGNGTTSTLKDPPPIIYSSFGSYTVSLTAKDDQCQYRKQVQVNLYRLNPEIETNKPQYCPNDQVRLTVPAAFTENITEYLWSIEGVPTSITDDTATLRIPVKGNYDVSLSVKDKNNCWVTVTKTDLIKIVGAENDFSVANNGGCVNAQIGITDLSTPPNSIKSWRFTFGDGTDTTFTALPITHSYTNAGTYSIRLITVDNFGCKDTTTKTAVAIITKPQVNFMAEDTIYCPDVAVSFFDMTKGNGLSYQWDFGDNGKSTAKDPVHTYTGKDTSYTVRLIVTDENGCIDSLIRTSYIRIAAPTASFELYDSSSICPPLETKFVSTSTNVESLLWDFGDGNLSNLPSTSNFYNTYGKYTATLTVTGYHGCKRTASAEVNVYNPNTQTVFTYNPLENCNTLTANFTIVPPPNTAYSISFGDGTFDSSQATNLTHTYLRPGIYSPRLTLYDSLDCQVNVGGSSRITVNGILPDFDLSSKAFCDTGTVAFQDYSLDGADSIVSWNWTMGDGGVMTGEHFSYHFANPGTYLVTENMTTAKGCVNSRTDTVRVYRTPLAVINGPDEVCVGNVVEFRATTVVPDSLTIWKWTYNGSQNSAEPVIRNNYSSPGTQQLALVASNLLGCSSDTTKEVMVWPNPVITNQPEVSMPVGGSVTLPVSYSSNVMTWTWTPANNLSCTNCGTPTANPQFTTNYNIAVVDSNGCRATSNIVVTVLCVGDNYFIPNTFSPNNDGQNDVFYPRGKGLNRIQSMRIFNRWGEIVFEKKNFPANDRSQGWDGMVRGMKAQSDAYVYIIEVICDNGQIVPLKGNVTLIR</sequence>
<keyword evidence="5" id="KW-0472">Membrane</keyword>
<dbReference type="GO" id="GO:0005886">
    <property type="term" value="C:plasma membrane"/>
    <property type="evidence" value="ECO:0007669"/>
    <property type="project" value="TreeGrafter"/>
</dbReference>
<dbReference type="PANTHER" id="PTHR46730:SF1">
    <property type="entry name" value="PLAT DOMAIN-CONTAINING PROTEIN"/>
    <property type="match status" value="1"/>
</dbReference>
<feature type="domain" description="PKD" evidence="6">
    <location>
        <begin position="573"/>
        <end position="612"/>
    </location>
</feature>
<evidence type="ECO:0000313" key="7">
    <source>
        <dbReference type="EMBL" id="GAO41307.1"/>
    </source>
</evidence>
<dbReference type="FunFam" id="2.60.40.10:FF:000270">
    <property type="entry name" value="Cell surface protein"/>
    <property type="match status" value="1"/>
</dbReference>
<dbReference type="InterPro" id="IPR013783">
    <property type="entry name" value="Ig-like_fold"/>
</dbReference>
<evidence type="ECO:0000256" key="4">
    <source>
        <dbReference type="ARBA" id="ARBA00022989"/>
    </source>
</evidence>
<dbReference type="InterPro" id="IPR035986">
    <property type="entry name" value="PKD_dom_sf"/>
</dbReference>
<dbReference type="SUPFAM" id="SSF49299">
    <property type="entry name" value="PKD domain"/>
    <property type="match status" value="15"/>
</dbReference>
<dbReference type="Pfam" id="PF13585">
    <property type="entry name" value="CHU_C"/>
    <property type="match status" value="1"/>
</dbReference>
<evidence type="ECO:0000313" key="8">
    <source>
        <dbReference type="Proteomes" id="UP000033121"/>
    </source>
</evidence>
<feature type="domain" description="PKD" evidence="6">
    <location>
        <begin position="628"/>
        <end position="696"/>
    </location>
</feature>
<dbReference type="Gene3D" id="2.60.40.10">
    <property type="entry name" value="Immunoglobulins"/>
    <property type="match status" value="15"/>
</dbReference>
<dbReference type="InterPro" id="IPR026341">
    <property type="entry name" value="T9SS_type_B"/>
</dbReference>
<organism evidence="7 8">
    <name type="scientific">Flavihumibacter petaseus NBRC 106054</name>
    <dbReference type="NCBI Taxonomy" id="1220578"/>
    <lineage>
        <taxon>Bacteria</taxon>
        <taxon>Pseudomonadati</taxon>
        <taxon>Bacteroidota</taxon>
        <taxon>Chitinophagia</taxon>
        <taxon>Chitinophagales</taxon>
        <taxon>Chitinophagaceae</taxon>
        <taxon>Flavihumibacter</taxon>
    </lineage>
</organism>
<feature type="domain" description="PKD" evidence="6">
    <location>
        <begin position="221"/>
        <end position="288"/>
    </location>
</feature>
<dbReference type="Pfam" id="PF18911">
    <property type="entry name" value="PKD_4"/>
    <property type="match status" value="12"/>
</dbReference>
<keyword evidence="3" id="KW-0677">Repeat</keyword>
<feature type="domain" description="PKD" evidence="6">
    <location>
        <begin position="1214"/>
        <end position="1293"/>
    </location>
</feature>
<dbReference type="Proteomes" id="UP000033121">
    <property type="component" value="Unassembled WGS sequence"/>
</dbReference>
<name>A0A0E9MU57_9BACT</name>
<accession>A0A0E9MU57</accession>
<feature type="domain" description="PKD" evidence="6">
    <location>
        <begin position="998"/>
        <end position="1050"/>
    </location>
</feature>
<feature type="domain" description="PKD" evidence="6">
    <location>
        <begin position="797"/>
        <end position="875"/>
    </location>
</feature>
<evidence type="ECO:0000256" key="3">
    <source>
        <dbReference type="ARBA" id="ARBA00022737"/>
    </source>
</evidence>
<dbReference type="NCBIfam" id="TIGR04131">
    <property type="entry name" value="Bac_Flav_CTERM"/>
    <property type="match status" value="1"/>
</dbReference>
<feature type="domain" description="PKD" evidence="6">
    <location>
        <begin position="381"/>
        <end position="460"/>
    </location>
</feature>
<feature type="domain" description="PKD" evidence="6">
    <location>
        <begin position="883"/>
        <end position="933"/>
    </location>
</feature>
<dbReference type="OrthoDB" id="7794186at2"/>
<feature type="domain" description="PKD" evidence="6">
    <location>
        <begin position="161"/>
        <end position="207"/>
    </location>
</feature>
<comment type="subcellular location">
    <subcellularLocation>
        <location evidence="1">Membrane</location>
        <topology evidence="1">Multi-pass membrane protein</topology>
    </subcellularLocation>
</comment>
<reference evidence="7 8" key="1">
    <citation type="submission" date="2015-04" db="EMBL/GenBank/DDBJ databases">
        <title>Whole genome shotgun sequence of Flavihumibacter petaseus NBRC 106054.</title>
        <authorList>
            <person name="Miyazawa S."/>
            <person name="Hosoyama A."/>
            <person name="Hashimoto M."/>
            <person name="Noguchi M."/>
            <person name="Tsuchikane K."/>
            <person name="Ohji S."/>
            <person name="Yamazoe A."/>
            <person name="Ichikawa N."/>
            <person name="Kimura A."/>
            <person name="Fujita N."/>
        </authorList>
    </citation>
    <scope>NUCLEOTIDE SEQUENCE [LARGE SCALE GENOMIC DNA]</scope>
    <source>
        <strain evidence="7 8">NBRC 106054</strain>
    </source>
</reference>